<evidence type="ECO:0000259" key="2">
    <source>
        <dbReference type="SMART" id="SM00899"/>
    </source>
</evidence>
<feature type="domain" description="Ferrous iron transporter FeoA-like" evidence="2">
    <location>
        <begin position="1"/>
        <end position="73"/>
    </location>
</feature>
<evidence type="ECO:0000313" key="4">
    <source>
        <dbReference type="Proteomes" id="UP000245014"/>
    </source>
</evidence>
<dbReference type="SMART" id="SM00899">
    <property type="entry name" value="FeoA"/>
    <property type="match status" value="1"/>
</dbReference>
<reference evidence="3 4" key="1">
    <citation type="submission" date="2018-05" db="EMBL/GenBank/DDBJ databases">
        <title>Antimicrobial susceptibility testing and genomic analysis of Arcobacter skirrowii strains and one Arcobacter butzleri isolated from German poultry farms.</title>
        <authorList>
            <person name="Haenel I."/>
            <person name="Hotzel H."/>
            <person name="Tomaso H."/>
            <person name="Busch A."/>
        </authorList>
    </citation>
    <scope>NUCLEOTIDE SEQUENCE [LARGE SCALE GENOMIC DNA]</scope>
    <source>
        <strain evidence="4">v</strain>
    </source>
</reference>
<accession>A0A2U2BZ47</accession>
<keyword evidence="1" id="KW-0408">Iron</keyword>
<dbReference type="InterPro" id="IPR052713">
    <property type="entry name" value="FeoA"/>
</dbReference>
<gene>
    <name evidence="3" type="ORF">DF188_08450</name>
</gene>
<dbReference type="AlphaFoldDB" id="A0A2U2BZ47"/>
<evidence type="ECO:0000256" key="1">
    <source>
        <dbReference type="ARBA" id="ARBA00023004"/>
    </source>
</evidence>
<dbReference type="Pfam" id="PF04023">
    <property type="entry name" value="FeoA"/>
    <property type="match status" value="1"/>
</dbReference>
<dbReference type="InterPro" id="IPR008988">
    <property type="entry name" value="Transcriptional_repressor_C"/>
</dbReference>
<name>A0A2U2BZ47_9BACT</name>
<dbReference type="InterPro" id="IPR007167">
    <property type="entry name" value="Fe-transptr_FeoA-like"/>
</dbReference>
<organism evidence="3 4">
    <name type="scientific">Aliarcobacter skirrowii</name>
    <dbReference type="NCBI Taxonomy" id="28200"/>
    <lineage>
        <taxon>Bacteria</taxon>
        <taxon>Pseudomonadati</taxon>
        <taxon>Campylobacterota</taxon>
        <taxon>Epsilonproteobacteria</taxon>
        <taxon>Campylobacterales</taxon>
        <taxon>Arcobacteraceae</taxon>
        <taxon>Aliarcobacter</taxon>
    </lineage>
</organism>
<protein>
    <submittedName>
        <fullName evidence="3">Iron transporter</fullName>
    </submittedName>
</protein>
<dbReference type="PANTHER" id="PTHR42954:SF1">
    <property type="entry name" value="FERROUS IRON TRANSPORTER FEOA DOMAIN-CONTAINING PROTEIN"/>
    <property type="match status" value="1"/>
</dbReference>
<proteinExistence type="predicted"/>
<dbReference type="GO" id="GO:0046914">
    <property type="term" value="F:transition metal ion binding"/>
    <property type="evidence" value="ECO:0007669"/>
    <property type="project" value="InterPro"/>
</dbReference>
<dbReference type="STRING" id="28200.GCA_001572935_01187"/>
<dbReference type="PANTHER" id="PTHR42954">
    <property type="entry name" value="FE(2+) TRANSPORT PROTEIN A"/>
    <property type="match status" value="1"/>
</dbReference>
<dbReference type="Proteomes" id="UP000245014">
    <property type="component" value="Unassembled WGS sequence"/>
</dbReference>
<dbReference type="Gene3D" id="2.30.30.90">
    <property type="match status" value="1"/>
</dbReference>
<sequence length="76" mass="8499">MSLNDLDFNKIATIKAISCDDILKSRLYSFGIVEGTNVCVTAKSLRKKTIEIRVDKSKVALRHSEANNIKVEVCEN</sequence>
<dbReference type="EMBL" id="QEYI01000008">
    <property type="protein sequence ID" value="PWE20195.1"/>
    <property type="molecule type" value="Genomic_DNA"/>
</dbReference>
<dbReference type="InterPro" id="IPR038157">
    <property type="entry name" value="FeoA_core_dom"/>
</dbReference>
<evidence type="ECO:0000313" key="3">
    <source>
        <dbReference type="EMBL" id="PWE20195.1"/>
    </source>
</evidence>
<dbReference type="RefSeq" id="WP_109065347.1">
    <property type="nucleotide sequence ID" value="NZ_JAODBW010000006.1"/>
</dbReference>
<comment type="caution">
    <text evidence="3">The sequence shown here is derived from an EMBL/GenBank/DDBJ whole genome shotgun (WGS) entry which is preliminary data.</text>
</comment>
<dbReference type="SUPFAM" id="SSF50037">
    <property type="entry name" value="C-terminal domain of transcriptional repressors"/>
    <property type="match status" value="1"/>
</dbReference>